<feature type="transmembrane region" description="Helical" evidence="10">
    <location>
        <begin position="201"/>
        <end position="221"/>
    </location>
</feature>
<organism evidence="14 15">
    <name type="scientific">Pseudomonas neustonica</name>
    <dbReference type="NCBI Taxonomy" id="2487346"/>
    <lineage>
        <taxon>Bacteria</taxon>
        <taxon>Pseudomonadati</taxon>
        <taxon>Pseudomonadota</taxon>
        <taxon>Gammaproteobacteria</taxon>
        <taxon>Pseudomonadales</taxon>
        <taxon>Pseudomonadaceae</taxon>
        <taxon>Pseudomonas</taxon>
    </lineage>
</organism>
<evidence type="ECO:0000256" key="8">
    <source>
        <dbReference type="ARBA" id="ARBA00023180"/>
    </source>
</evidence>
<keyword evidence="7" id="KW-0675">Receptor</keyword>
<feature type="signal peptide" evidence="11">
    <location>
        <begin position="1"/>
        <end position="23"/>
    </location>
</feature>
<evidence type="ECO:0000256" key="9">
    <source>
        <dbReference type="ARBA" id="ARBA00023303"/>
    </source>
</evidence>
<dbReference type="SUPFAM" id="SSF53850">
    <property type="entry name" value="Periplasmic binding protein-like II"/>
    <property type="match status" value="1"/>
</dbReference>
<dbReference type="Gene3D" id="1.20.5.110">
    <property type="match status" value="1"/>
</dbReference>
<feature type="domain" description="Ionotropic glutamate receptor C-terminal" evidence="13">
    <location>
        <begin position="25"/>
        <end position="345"/>
    </location>
</feature>
<proteinExistence type="predicted"/>
<keyword evidence="4 10" id="KW-1133">Transmembrane helix</keyword>
<dbReference type="InterPro" id="IPR015683">
    <property type="entry name" value="Ionotropic_Glu_rcpt"/>
</dbReference>
<sequence length="355" mass="39146">MPQCFIRLFLFVVLAFSASLTSAKTLQVGITEVPPFVMQTERGEWEGISIDLWRAVAREQNIEYEWVPLSFSELLSQVESGKIDVAVGALTMTADREAAFDFSHPFYQTGLAIGVPRTPKHGILQSLKALFSWEFLSVIVALGLLLFAVGIILWVCERRANPEQFGGKASEGIGASFWWAAVTMTTVGYGDKAPVTLAGRLVALVWMFAGLIMVASFTAAITTSLTVSNLQYQIGGPQDLPGSTVATIPDTASARYLEDNRVVRREYTNLTDAMQSVVDGNTDAVVYDRPLMQFRNQQLGDQRLDLVPGVFEQQLYALALPSGSPLRESVSEEILRITESDEWRSIQANYLSETN</sequence>
<dbReference type="PRINTS" id="PR00169">
    <property type="entry name" value="KCHANNEL"/>
</dbReference>
<keyword evidence="3 10" id="KW-0812">Transmembrane</keyword>
<evidence type="ECO:0000313" key="15">
    <source>
        <dbReference type="Proteomes" id="UP000275199"/>
    </source>
</evidence>
<keyword evidence="9" id="KW-0407">Ion channel</keyword>
<accession>A0ABX9XLJ3</accession>
<name>A0ABX9XLJ3_9PSED</name>
<feature type="transmembrane region" description="Helical" evidence="10">
    <location>
        <begin position="135"/>
        <end position="156"/>
    </location>
</feature>
<evidence type="ECO:0000256" key="7">
    <source>
        <dbReference type="ARBA" id="ARBA00023170"/>
    </source>
</evidence>
<gene>
    <name evidence="14" type="ORF">EF096_09580</name>
</gene>
<comment type="caution">
    <text evidence="14">The sequence shown here is derived from an EMBL/GenBank/DDBJ whole genome shotgun (WGS) entry which is preliminary data.</text>
</comment>
<dbReference type="SMART" id="SM00079">
    <property type="entry name" value="PBPe"/>
    <property type="match status" value="1"/>
</dbReference>
<evidence type="ECO:0000256" key="1">
    <source>
        <dbReference type="ARBA" id="ARBA00004141"/>
    </source>
</evidence>
<dbReference type="InterPro" id="IPR001320">
    <property type="entry name" value="Iontro_rcpt_C"/>
</dbReference>
<dbReference type="InterPro" id="IPR001638">
    <property type="entry name" value="Solute-binding_3/MltF_N"/>
</dbReference>
<evidence type="ECO:0000313" key="14">
    <source>
        <dbReference type="EMBL" id="ROZ84888.1"/>
    </source>
</evidence>
<dbReference type="Pfam" id="PF00060">
    <property type="entry name" value="Lig_chan"/>
    <property type="match status" value="1"/>
</dbReference>
<evidence type="ECO:0000256" key="11">
    <source>
        <dbReference type="SAM" id="SignalP"/>
    </source>
</evidence>
<comment type="subcellular location">
    <subcellularLocation>
        <location evidence="1">Membrane</location>
        <topology evidence="1">Multi-pass membrane protein</topology>
    </subcellularLocation>
</comment>
<evidence type="ECO:0000256" key="4">
    <source>
        <dbReference type="ARBA" id="ARBA00022989"/>
    </source>
</evidence>
<dbReference type="EMBL" id="RKKU01000009">
    <property type="protein sequence ID" value="ROZ84888.1"/>
    <property type="molecule type" value="Genomic_DNA"/>
</dbReference>
<feature type="chain" id="PRO_5046799113" evidence="11">
    <location>
        <begin position="24"/>
        <end position="355"/>
    </location>
</feature>
<keyword evidence="15" id="KW-1185">Reference proteome</keyword>
<evidence type="ECO:0000256" key="2">
    <source>
        <dbReference type="ARBA" id="ARBA00022448"/>
    </source>
</evidence>
<evidence type="ECO:0000256" key="5">
    <source>
        <dbReference type="ARBA" id="ARBA00023065"/>
    </source>
</evidence>
<evidence type="ECO:0000256" key="10">
    <source>
        <dbReference type="SAM" id="Phobius"/>
    </source>
</evidence>
<dbReference type="SUPFAM" id="SSF81324">
    <property type="entry name" value="Voltage-gated potassium channels"/>
    <property type="match status" value="1"/>
</dbReference>
<evidence type="ECO:0000256" key="6">
    <source>
        <dbReference type="ARBA" id="ARBA00023136"/>
    </source>
</evidence>
<dbReference type="Gene3D" id="1.10.287.70">
    <property type="match status" value="1"/>
</dbReference>
<keyword evidence="5" id="KW-0406">Ion transport</keyword>
<feature type="domain" description="Solute-binding protein family 3/N-terminal" evidence="12">
    <location>
        <begin position="25"/>
        <end position="354"/>
    </location>
</feature>
<keyword evidence="6 10" id="KW-0472">Membrane</keyword>
<dbReference type="Proteomes" id="UP000275199">
    <property type="component" value="Unassembled WGS sequence"/>
</dbReference>
<evidence type="ECO:0000259" key="13">
    <source>
        <dbReference type="SMART" id="SM00079"/>
    </source>
</evidence>
<keyword evidence="8" id="KW-0325">Glycoprotein</keyword>
<evidence type="ECO:0000259" key="12">
    <source>
        <dbReference type="SMART" id="SM00062"/>
    </source>
</evidence>
<evidence type="ECO:0000256" key="3">
    <source>
        <dbReference type="ARBA" id="ARBA00022692"/>
    </source>
</evidence>
<dbReference type="SMART" id="SM00062">
    <property type="entry name" value="PBPb"/>
    <property type="match status" value="1"/>
</dbReference>
<dbReference type="Gene3D" id="3.40.190.10">
    <property type="entry name" value="Periplasmic binding protein-like II"/>
    <property type="match status" value="2"/>
</dbReference>
<dbReference type="PANTHER" id="PTHR18966">
    <property type="entry name" value="IONOTROPIC GLUTAMATE RECEPTOR"/>
    <property type="match status" value="1"/>
</dbReference>
<reference evidence="14 15" key="1">
    <citation type="submission" date="2018-11" db="EMBL/GenBank/DDBJ databases">
        <authorList>
            <person name="Jang G.I."/>
            <person name="Hwang C.Y."/>
        </authorList>
    </citation>
    <scope>NUCLEOTIDE SEQUENCE [LARGE SCALE GENOMIC DNA]</scope>
    <source>
        <strain evidence="14 15">SSM26</strain>
    </source>
</reference>
<keyword evidence="2" id="KW-0813">Transport</keyword>
<dbReference type="Pfam" id="PF00497">
    <property type="entry name" value="SBP_bac_3"/>
    <property type="match status" value="1"/>
</dbReference>
<protein>
    <submittedName>
        <fullName evidence="14">ABC transporter substrate-binding protein</fullName>
    </submittedName>
</protein>
<dbReference type="RefSeq" id="WP_123889399.1">
    <property type="nucleotide sequence ID" value="NZ_RKKU01000009.1"/>
</dbReference>
<keyword evidence="11" id="KW-0732">Signal</keyword>